<evidence type="ECO:0000313" key="1">
    <source>
        <dbReference type="EMBL" id="PXX76782.1"/>
    </source>
</evidence>
<proteinExistence type="predicted"/>
<evidence type="ECO:0000313" key="2">
    <source>
        <dbReference type="Proteomes" id="UP000247555"/>
    </source>
</evidence>
<protein>
    <submittedName>
        <fullName evidence="1">Uncharacterized protein</fullName>
    </submittedName>
</protein>
<dbReference type="OrthoDB" id="569000at2"/>
<keyword evidence="2" id="KW-1185">Reference proteome</keyword>
<dbReference type="RefSeq" id="WP_110391638.1">
    <property type="nucleotide sequence ID" value="NZ_JAKLKZ010000002.1"/>
</dbReference>
<dbReference type="Pfam" id="PF20551">
    <property type="entry name" value="DUF6765"/>
    <property type="match status" value="1"/>
</dbReference>
<dbReference type="EMBL" id="QJKI01000021">
    <property type="protein sequence ID" value="PXX76782.1"/>
    <property type="molecule type" value="Genomic_DNA"/>
</dbReference>
<accession>A0A318KK22</accession>
<dbReference type="AlphaFoldDB" id="A0A318KK22"/>
<gene>
    <name evidence="1" type="ORF">DFR34_12136</name>
</gene>
<dbReference type="InterPro" id="IPR046653">
    <property type="entry name" value="DUF6765"/>
</dbReference>
<comment type="caution">
    <text evidence="1">The sequence shown here is derived from an EMBL/GenBank/DDBJ whole genome shotgun (WGS) entry which is preliminary data.</text>
</comment>
<organism evidence="1 2">
    <name type="scientific">Rivihabitans pingtungensis</name>
    <dbReference type="NCBI Taxonomy" id="1054498"/>
    <lineage>
        <taxon>Bacteria</taxon>
        <taxon>Pseudomonadati</taxon>
        <taxon>Pseudomonadota</taxon>
        <taxon>Betaproteobacteria</taxon>
        <taxon>Neisseriales</taxon>
        <taxon>Aquaspirillaceae</taxon>
        <taxon>Rivihabitans</taxon>
    </lineage>
</organism>
<dbReference type="Proteomes" id="UP000247555">
    <property type="component" value="Unassembled WGS sequence"/>
</dbReference>
<name>A0A318KK22_9NEIS</name>
<reference evidence="1 2" key="1">
    <citation type="submission" date="2018-05" db="EMBL/GenBank/DDBJ databases">
        <title>Genomic Encyclopedia of Type Strains, Phase IV (KMG-IV): sequencing the most valuable type-strain genomes for metagenomic binning, comparative biology and taxonomic classification.</title>
        <authorList>
            <person name="Goeker M."/>
        </authorList>
    </citation>
    <scope>NUCLEOTIDE SEQUENCE [LARGE SCALE GENOMIC DNA]</scope>
    <source>
        <strain evidence="1 2">DSM 29661</strain>
    </source>
</reference>
<sequence>MEIDMHYQATYLAARLAGFDKPQATTIAHAAQYVDESDMSRLQDKDAGFWIRDFKPHPTVQSTNELIRDTVNLWKWDSSTRTGWSEAYLRHLRRVWACFHFLPGNYGPDAPFSYEGPTEARGWRYDDQCAEEFSMLCLTNSPLVANMVNDLLNHQDQPYLPHLIGVRMHVLADTWAHTYFAGTPSWCVNEADNPVTRVFPDGSTAEIKWGPGGQGREEFSPGTSLSYWGMPFLGHGRMGHLPDYPFMRYMYPAKWSGQPIFKNNPRDYLNGMGQMIQAMRCVLTGQPFVINQYAPLSEDVTFKINALVQMLENTNAKVRTRKWAEALDSWTFDGQCFGAPPPFRADAWLDEYKRTALENQPGTDYYRFNQAAVRHVQLVGDVLRTDAAITIQENPNCAVQRVQLASRSGRPVYIGPMSRSSTLLGGIKYCFPRAATSPISLQLVMVDGRQALETGGLVKIITEESAVGPEDCLGDWRTSDSLYYYYDGYAPTRQSWLLEKADGSSGPIRSGDAIRLRNQETTKAISCGREWLSTSSGTSADTEWVIHYL</sequence>